<dbReference type="KEGG" id="cure:CUREO_0973"/>
<feature type="region of interest" description="Disordered" evidence="1">
    <location>
        <begin position="15"/>
        <end position="59"/>
    </location>
</feature>
<proteinExistence type="predicted"/>
<evidence type="ECO:0000256" key="1">
    <source>
        <dbReference type="SAM" id="MobiDB-lite"/>
    </source>
</evidence>
<feature type="transmembrane region" description="Helical" evidence="2">
    <location>
        <begin position="177"/>
        <end position="195"/>
    </location>
</feature>
<feature type="transmembrane region" description="Helical" evidence="2">
    <location>
        <begin position="201"/>
        <end position="222"/>
    </location>
</feature>
<accession>A0AAU8UDX4</accession>
<feature type="compositionally biased region" description="Low complexity" evidence="1">
    <location>
        <begin position="35"/>
        <end position="52"/>
    </location>
</feature>
<feature type="transmembrane region" description="Helical" evidence="2">
    <location>
        <begin position="77"/>
        <end position="102"/>
    </location>
</feature>
<keyword evidence="2" id="KW-0812">Transmembrane</keyword>
<name>A0AAU8UDX4_9BACT</name>
<evidence type="ECO:0000256" key="2">
    <source>
        <dbReference type="SAM" id="Phobius"/>
    </source>
</evidence>
<protein>
    <submittedName>
        <fullName evidence="3">Membrane protein</fullName>
    </submittedName>
</protein>
<dbReference type="RefSeq" id="WP_050335043.1">
    <property type="nucleotide sequence ID" value="NZ_CP012195.1"/>
</dbReference>
<keyword evidence="2" id="KW-0472">Membrane</keyword>
<sequence length="284" mass="33399">MSDDKREKLREYLRNNRPKNIVNLGNSSDNKENSNKNLENELNLDNSNLDNSQISDNKANKRDYDKEPLIITNYDRFFSIISLYMSFIAIFILTILSIFVFHLAIEKVIFYIAITILPIKGRLKTVLNSQKDSYFEFTNSCIRQKNTINIIEINSIKNIVKTFDSSNSLYKIKADKYIVFIGLLFCFVAFINYIKIMEINIFYAFLFFITIFFISLIPQIILNLKLGEREINIYTNLAIFSDDKIINIFVPSKNVYNELKRYFLLKTGKNLDYATKQFKLIKFT</sequence>
<organism evidence="3 4">
    <name type="scientific">Campylobacter ureolyticus RIGS 9880</name>
    <dbReference type="NCBI Taxonomy" id="1032069"/>
    <lineage>
        <taxon>Bacteria</taxon>
        <taxon>Pseudomonadati</taxon>
        <taxon>Campylobacterota</taxon>
        <taxon>Epsilonproteobacteria</taxon>
        <taxon>Campylobacterales</taxon>
        <taxon>Campylobacteraceae</taxon>
        <taxon>Campylobacter</taxon>
    </lineage>
</organism>
<keyword evidence="2" id="KW-1133">Transmembrane helix</keyword>
<evidence type="ECO:0000313" key="4">
    <source>
        <dbReference type="Proteomes" id="UP000063971"/>
    </source>
</evidence>
<evidence type="ECO:0000313" key="3">
    <source>
        <dbReference type="EMBL" id="AKT90825.1"/>
    </source>
</evidence>
<dbReference type="Proteomes" id="UP000063971">
    <property type="component" value="Chromosome"/>
</dbReference>
<dbReference type="EMBL" id="CP012195">
    <property type="protein sequence ID" value="AKT90825.1"/>
    <property type="molecule type" value="Genomic_DNA"/>
</dbReference>
<dbReference type="AlphaFoldDB" id="A0AAU8UDX4"/>
<gene>
    <name evidence="3" type="ORF">CUREO_0973</name>
</gene>
<reference evidence="3 4" key="1">
    <citation type="journal article" date="2015" name="Genome Announc.">
        <title>Complete Genome Sequence of the Campylobacter ureolyticus Clinical Isolate RIGS 9880.</title>
        <authorList>
            <person name="Miller W.G."/>
            <person name="Yee E."/>
            <person name="On S.L."/>
            <person name="Andersen L.P."/>
            <person name="Bono J.L."/>
        </authorList>
    </citation>
    <scope>NUCLEOTIDE SEQUENCE [LARGE SCALE GENOMIC DNA]</scope>
    <source>
        <strain evidence="3 4">RIGS 9880</strain>
    </source>
</reference>